<dbReference type="Pfam" id="PF25498">
    <property type="entry name" value="DUF7912"/>
    <property type="match status" value="1"/>
</dbReference>
<evidence type="ECO:0000256" key="2">
    <source>
        <dbReference type="ARBA" id="ARBA00022517"/>
    </source>
</evidence>
<sequence length="213" mass="23681">MLEEEGDGDEDIVLGDGADGGGVNIGQTKWGEKALSIAKVVVAEFGDNFSLYAFKATSESRIYVRVDKHSDKYGSPTMDEIEKFSSIYGERLEAAGQTGAVPDNIDLEVSSPGAERVVQVPDQLIRFKGLPMFVRYEEVSDNEDRTSYPVVKDSILEFVSLDPELGKSVWKLANVRANREQAGKGRGLTKKQKEWRMELPLSSLRLVRLFMDI</sequence>
<name>A0A8T2Q9B4_CERRI</name>
<dbReference type="PANTHER" id="PTHR34544">
    <property type="entry name" value="OSJNBA0006B20.18 PROTEIN"/>
    <property type="match status" value="1"/>
</dbReference>
<proteinExistence type="inferred from homology"/>
<protein>
    <recommendedName>
        <fullName evidence="7">Ribosome maturation factor RimP N-terminal domain-containing protein</fullName>
    </recommendedName>
</protein>
<dbReference type="InterPro" id="IPR028989">
    <property type="entry name" value="RimP_N"/>
</dbReference>
<keyword evidence="1" id="KW-0963">Cytoplasm</keyword>
<evidence type="ECO:0000259" key="3">
    <source>
        <dbReference type="Pfam" id="PF02576"/>
    </source>
</evidence>
<feature type="domain" description="Ribosome maturation factor RimP N-terminal" evidence="3">
    <location>
        <begin position="48"/>
        <end position="115"/>
    </location>
</feature>
<evidence type="ECO:0000256" key="1">
    <source>
        <dbReference type="ARBA" id="ARBA00022490"/>
    </source>
</evidence>
<reference evidence="5" key="1">
    <citation type="submission" date="2021-08" db="EMBL/GenBank/DDBJ databases">
        <title>WGS assembly of Ceratopteris richardii.</title>
        <authorList>
            <person name="Marchant D.B."/>
            <person name="Chen G."/>
            <person name="Jenkins J."/>
            <person name="Shu S."/>
            <person name="Leebens-Mack J."/>
            <person name="Grimwood J."/>
            <person name="Schmutz J."/>
            <person name="Soltis P."/>
            <person name="Soltis D."/>
            <person name="Chen Z.-H."/>
        </authorList>
    </citation>
    <scope>NUCLEOTIDE SEQUENCE</scope>
    <source>
        <strain evidence="5">Whitten #5841</strain>
        <tissue evidence="5">Leaf</tissue>
    </source>
</reference>
<accession>A0A8T2Q9B4</accession>
<keyword evidence="2" id="KW-0690">Ribosome biogenesis</keyword>
<dbReference type="PANTHER" id="PTHR34544:SF3">
    <property type="entry name" value="OS07G0155200 PROTEIN"/>
    <property type="match status" value="1"/>
</dbReference>
<organism evidence="5 6">
    <name type="scientific">Ceratopteris richardii</name>
    <name type="common">Triangle waterfern</name>
    <dbReference type="NCBI Taxonomy" id="49495"/>
    <lineage>
        <taxon>Eukaryota</taxon>
        <taxon>Viridiplantae</taxon>
        <taxon>Streptophyta</taxon>
        <taxon>Embryophyta</taxon>
        <taxon>Tracheophyta</taxon>
        <taxon>Polypodiopsida</taxon>
        <taxon>Polypodiidae</taxon>
        <taxon>Polypodiales</taxon>
        <taxon>Pteridineae</taxon>
        <taxon>Pteridaceae</taxon>
        <taxon>Parkerioideae</taxon>
        <taxon>Ceratopteris</taxon>
    </lineage>
</organism>
<dbReference type="EMBL" id="CM035442">
    <property type="protein sequence ID" value="KAH7280215.1"/>
    <property type="molecule type" value="Genomic_DNA"/>
</dbReference>
<feature type="domain" description="DUF7912" evidence="4">
    <location>
        <begin position="117"/>
        <end position="210"/>
    </location>
</feature>
<dbReference type="Proteomes" id="UP000825935">
    <property type="component" value="Chromosome 37"/>
</dbReference>
<evidence type="ECO:0008006" key="7">
    <source>
        <dbReference type="Google" id="ProtNLM"/>
    </source>
</evidence>
<comment type="caution">
    <text evidence="5">The sequence shown here is derived from an EMBL/GenBank/DDBJ whole genome shotgun (WGS) entry which is preliminary data.</text>
</comment>
<dbReference type="InterPro" id="IPR057234">
    <property type="entry name" value="DUF7912"/>
</dbReference>
<gene>
    <name evidence="5" type="ORF">KP509_37G056300</name>
</gene>
<dbReference type="SUPFAM" id="SSF75420">
    <property type="entry name" value="YhbC-like, N-terminal domain"/>
    <property type="match status" value="1"/>
</dbReference>
<dbReference type="AlphaFoldDB" id="A0A8T2Q9B4"/>
<dbReference type="InterPro" id="IPR035956">
    <property type="entry name" value="RimP_N_sf"/>
</dbReference>
<dbReference type="Pfam" id="PF02576">
    <property type="entry name" value="RimP_N"/>
    <property type="match status" value="1"/>
</dbReference>
<keyword evidence="6" id="KW-1185">Reference proteome</keyword>
<dbReference type="GO" id="GO:0042274">
    <property type="term" value="P:ribosomal small subunit biogenesis"/>
    <property type="evidence" value="ECO:0007669"/>
    <property type="project" value="InterPro"/>
</dbReference>
<evidence type="ECO:0000313" key="5">
    <source>
        <dbReference type="EMBL" id="KAH7280215.1"/>
    </source>
</evidence>
<dbReference type="HAMAP" id="MF_01077">
    <property type="entry name" value="RimP"/>
    <property type="match status" value="1"/>
</dbReference>
<dbReference type="InterPro" id="IPR003728">
    <property type="entry name" value="Ribosome_maturation_RimP"/>
</dbReference>
<evidence type="ECO:0000313" key="6">
    <source>
        <dbReference type="Proteomes" id="UP000825935"/>
    </source>
</evidence>
<dbReference type="OrthoDB" id="1100432at2759"/>
<evidence type="ECO:0000259" key="4">
    <source>
        <dbReference type="Pfam" id="PF25498"/>
    </source>
</evidence>